<feature type="transmembrane region" description="Helical" evidence="9">
    <location>
        <begin position="74"/>
        <end position="91"/>
    </location>
</feature>
<dbReference type="EMBL" id="BMMW01000006">
    <property type="protein sequence ID" value="GGK67289.1"/>
    <property type="molecule type" value="Genomic_DNA"/>
</dbReference>
<evidence type="ECO:0000256" key="4">
    <source>
        <dbReference type="ARBA" id="ARBA00022449"/>
    </source>
</evidence>
<accession>A0A917VEB1</accession>
<comment type="caution">
    <text evidence="11">The sequence shown here is derived from an EMBL/GenBank/DDBJ whole genome shotgun (WGS) entry which is preliminary data.</text>
</comment>
<feature type="transmembrane region" description="Helical" evidence="9">
    <location>
        <begin position="380"/>
        <end position="400"/>
    </location>
</feature>
<reference evidence="11" key="1">
    <citation type="journal article" date="2014" name="Int. J. Syst. Evol. Microbiol.">
        <title>Complete genome sequence of Corynebacterium casei LMG S-19264T (=DSM 44701T), isolated from a smear-ripened cheese.</title>
        <authorList>
            <consortium name="US DOE Joint Genome Institute (JGI-PGF)"/>
            <person name="Walter F."/>
            <person name="Albersmeier A."/>
            <person name="Kalinowski J."/>
            <person name="Ruckert C."/>
        </authorList>
    </citation>
    <scope>NUCLEOTIDE SEQUENCE</scope>
    <source>
        <strain evidence="11">CGMCC 4.7278</strain>
    </source>
</reference>
<dbReference type="RefSeq" id="WP_188830996.1">
    <property type="nucleotide sequence ID" value="NZ_BMMW01000006.1"/>
</dbReference>
<evidence type="ECO:0000256" key="7">
    <source>
        <dbReference type="ARBA" id="ARBA00023065"/>
    </source>
</evidence>
<keyword evidence="5 9" id="KW-0812">Transmembrane</keyword>
<dbReference type="InterPro" id="IPR006153">
    <property type="entry name" value="Cation/H_exchanger_TM"/>
</dbReference>
<feature type="domain" description="Cation/H+ exchanger transmembrane" evidence="10">
    <location>
        <begin position="29"/>
        <end position="396"/>
    </location>
</feature>
<name>A0A917VEB1_9NOCA</name>
<dbReference type="Gene3D" id="1.20.1530.20">
    <property type="match status" value="1"/>
</dbReference>
<dbReference type="PANTHER" id="PTHR43562">
    <property type="entry name" value="NAPA-TYPE SODIUM/HYDROGEN ANTIPORTER"/>
    <property type="match status" value="1"/>
</dbReference>
<evidence type="ECO:0000256" key="9">
    <source>
        <dbReference type="SAM" id="Phobius"/>
    </source>
</evidence>
<dbReference type="Proteomes" id="UP000612956">
    <property type="component" value="Unassembled WGS sequence"/>
</dbReference>
<evidence type="ECO:0000256" key="3">
    <source>
        <dbReference type="ARBA" id="ARBA00022448"/>
    </source>
</evidence>
<sequence>MNLLAHAVQAAEPTGQSHSPIVSLLWIAVIAVAAPLVSKMLRGYLPGVVVLLGAGALIGPYMADFAASTGGVELVSQLGLAMLFLLAGFELDPKLVRGKAGRVAWETWIICLVFAFALVSLVATRGVESRIAIAIALTSTALGTLLPIITQAGILNTQLGKAVMRNGAVGELGPVVAISVLLSSKSPGSAIAVVVMFIAAVVVIGFVPVRLLDRFPRLVSALSGLSGGASQFPVRVVVMLLLVLMALAQEFDLDLVLGAFAAGMILRQFVVAGMPSVQESLESMGYGLLIPVFFVVSGMGIDLHAVTEEPGKWLLFVATIAVARGIPVFLSEWLVPHGDNLQTPRERVELAFYSATGLPIIVAVTEVATSAHLITDQLASLLVAAGATTVLLFPLAARLIGTTS</sequence>
<feature type="transmembrane region" description="Helical" evidence="9">
    <location>
        <begin position="286"/>
        <end position="307"/>
    </location>
</feature>
<keyword evidence="3" id="KW-0813">Transport</keyword>
<feature type="transmembrane region" description="Helical" evidence="9">
    <location>
        <begin position="129"/>
        <end position="150"/>
    </location>
</feature>
<evidence type="ECO:0000256" key="1">
    <source>
        <dbReference type="ARBA" id="ARBA00004141"/>
    </source>
</evidence>
<proteinExistence type="inferred from homology"/>
<evidence type="ECO:0000256" key="8">
    <source>
        <dbReference type="ARBA" id="ARBA00023136"/>
    </source>
</evidence>
<evidence type="ECO:0000313" key="11">
    <source>
        <dbReference type="EMBL" id="GGK67289.1"/>
    </source>
</evidence>
<feature type="transmembrane region" description="Helical" evidence="9">
    <location>
        <begin position="255"/>
        <end position="274"/>
    </location>
</feature>
<feature type="transmembrane region" description="Helical" evidence="9">
    <location>
        <begin position="20"/>
        <end position="37"/>
    </location>
</feature>
<evidence type="ECO:0000259" key="10">
    <source>
        <dbReference type="Pfam" id="PF00999"/>
    </source>
</evidence>
<dbReference type="InterPro" id="IPR038770">
    <property type="entry name" value="Na+/solute_symporter_sf"/>
</dbReference>
<feature type="transmembrane region" description="Helical" evidence="9">
    <location>
        <begin position="350"/>
        <end position="374"/>
    </location>
</feature>
<dbReference type="GO" id="GO:0016020">
    <property type="term" value="C:membrane"/>
    <property type="evidence" value="ECO:0007669"/>
    <property type="project" value="UniProtKB-SubCell"/>
</dbReference>
<dbReference type="AlphaFoldDB" id="A0A917VEB1"/>
<dbReference type="PANTHER" id="PTHR43562:SF1">
    <property type="entry name" value="NA(+)_H(+) ANTIPORTER YJBQ-RELATED"/>
    <property type="match status" value="1"/>
</dbReference>
<evidence type="ECO:0000256" key="5">
    <source>
        <dbReference type="ARBA" id="ARBA00022692"/>
    </source>
</evidence>
<keyword evidence="7" id="KW-0406">Ion transport</keyword>
<dbReference type="GO" id="GO:0015297">
    <property type="term" value="F:antiporter activity"/>
    <property type="evidence" value="ECO:0007669"/>
    <property type="project" value="UniProtKB-KW"/>
</dbReference>
<feature type="transmembrane region" description="Helical" evidence="9">
    <location>
        <begin position="188"/>
        <end position="212"/>
    </location>
</feature>
<evidence type="ECO:0000256" key="2">
    <source>
        <dbReference type="ARBA" id="ARBA00005551"/>
    </source>
</evidence>
<feature type="transmembrane region" description="Helical" evidence="9">
    <location>
        <begin position="44"/>
        <end position="62"/>
    </location>
</feature>
<dbReference type="GO" id="GO:1902600">
    <property type="term" value="P:proton transmembrane transport"/>
    <property type="evidence" value="ECO:0007669"/>
    <property type="project" value="InterPro"/>
</dbReference>
<feature type="transmembrane region" description="Helical" evidence="9">
    <location>
        <begin position="103"/>
        <end position="123"/>
    </location>
</feature>
<dbReference type="Pfam" id="PF00999">
    <property type="entry name" value="Na_H_Exchanger"/>
    <property type="match status" value="1"/>
</dbReference>
<feature type="transmembrane region" description="Helical" evidence="9">
    <location>
        <begin position="232"/>
        <end position="249"/>
    </location>
</feature>
<evidence type="ECO:0000313" key="12">
    <source>
        <dbReference type="Proteomes" id="UP000612956"/>
    </source>
</evidence>
<keyword evidence="4" id="KW-0050">Antiport</keyword>
<organism evidence="11 12">
    <name type="scientific">Nocardia camponoti</name>
    <dbReference type="NCBI Taxonomy" id="1616106"/>
    <lineage>
        <taxon>Bacteria</taxon>
        <taxon>Bacillati</taxon>
        <taxon>Actinomycetota</taxon>
        <taxon>Actinomycetes</taxon>
        <taxon>Mycobacteriales</taxon>
        <taxon>Nocardiaceae</taxon>
        <taxon>Nocardia</taxon>
    </lineage>
</organism>
<comment type="subcellular location">
    <subcellularLocation>
        <location evidence="1">Membrane</location>
        <topology evidence="1">Multi-pass membrane protein</topology>
    </subcellularLocation>
</comment>
<feature type="transmembrane region" description="Helical" evidence="9">
    <location>
        <begin position="313"/>
        <end position="330"/>
    </location>
</feature>
<comment type="similarity">
    <text evidence="2">Belongs to the monovalent cation:proton antiporter 2 (CPA2) transporter (TC 2.A.37) family.</text>
</comment>
<keyword evidence="12" id="KW-1185">Reference proteome</keyword>
<reference evidence="11" key="2">
    <citation type="submission" date="2020-09" db="EMBL/GenBank/DDBJ databases">
        <authorList>
            <person name="Sun Q."/>
            <person name="Zhou Y."/>
        </authorList>
    </citation>
    <scope>NUCLEOTIDE SEQUENCE</scope>
    <source>
        <strain evidence="11">CGMCC 4.7278</strain>
    </source>
</reference>
<evidence type="ECO:0000256" key="6">
    <source>
        <dbReference type="ARBA" id="ARBA00022989"/>
    </source>
</evidence>
<protein>
    <submittedName>
        <fullName evidence="11">Potassium transporter Kef</fullName>
    </submittedName>
</protein>
<gene>
    <name evidence="11" type="ORF">GCM10011591_44340</name>
</gene>
<keyword evidence="8 9" id="KW-0472">Membrane</keyword>
<keyword evidence="6 9" id="KW-1133">Transmembrane helix</keyword>